<feature type="region of interest" description="Disordered" evidence="1">
    <location>
        <begin position="742"/>
        <end position="765"/>
    </location>
</feature>
<evidence type="ECO:0000256" key="1">
    <source>
        <dbReference type="SAM" id="MobiDB-lite"/>
    </source>
</evidence>
<evidence type="ECO:0000256" key="2">
    <source>
        <dbReference type="SAM" id="SignalP"/>
    </source>
</evidence>
<keyword evidence="4" id="KW-1185">Reference proteome</keyword>
<dbReference type="Proteomes" id="UP000186098">
    <property type="component" value="Unassembled WGS sequence"/>
</dbReference>
<reference evidence="4" key="1">
    <citation type="submission" date="2017-01" db="EMBL/GenBank/DDBJ databases">
        <authorList>
            <person name="Varghese N."/>
            <person name="Submissions S."/>
        </authorList>
    </citation>
    <scope>NUCLEOTIDE SEQUENCE [LARGE SCALE GENOMIC DNA]</scope>
    <source>
        <strain evidence="4">DSM 18714</strain>
    </source>
</reference>
<dbReference type="AlphaFoldDB" id="A0A1N7KAR4"/>
<evidence type="ECO:0000313" key="3">
    <source>
        <dbReference type="EMBL" id="SIS58691.1"/>
    </source>
</evidence>
<organism evidence="3 4">
    <name type="scientific">Phaeovulum vinaykumarii</name>
    <dbReference type="NCBI Taxonomy" id="407234"/>
    <lineage>
        <taxon>Bacteria</taxon>
        <taxon>Pseudomonadati</taxon>
        <taxon>Pseudomonadota</taxon>
        <taxon>Alphaproteobacteria</taxon>
        <taxon>Rhodobacterales</taxon>
        <taxon>Paracoccaceae</taxon>
        <taxon>Phaeovulum</taxon>
    </lineage>
</organism>
<feature type="chain" id="PRO_5012568818" evidence="2">
    <location>
        <begin position="19"/>
        <end position="791"/>
    </location>
</feature>
<keyword evidence="2" id="KW-0732">Signal</keyword>
<name>A0A1N7KAR4_9RHOB</name>
<evidence type="ECO:0000313" key="4">
    <source>
        <dbReference type="Proteomes" id="UP000186098"/>
    </source>
</evidence>
<gene>
    <name evidence="3" type="ORF">SAMN05421795_101769</name>
</gene>
<dbReference type="OrthoDB" id="7847197at2"/>
<dbReference type="EMBL" id="FTOM01000001">
    <property type="protein sequence ID" value="SIS58691.1"/>
    <property type="molecule type" value="Genomic_DNA"/>
</dbReference>
<dbReference type="RefSeq" id="WP_076363545.1">
    <property type="nucleotide sequence ID" value="NZ_FTOM01000001.1"/>
</dbReference>
<dbReference type="STRING" id="407234.SAMN05421795_101769"/>
<feature type="region of interest" description="Disordered" evidence="1">
    <location>
        <begin position="251"/>
        <end position="270"/>
    </location>
</feature>
<proteinExistence type="predicted"/>
<protein>
    <submittedName>
        <fullName evidence="3">Uncharacterized protein</fullName>
    </submittedName>
</protein>
<accession>A0A1N7KAR4</accession>
<feature type="signal peptide" evidence="2">
    <location>
        <begin position="1"/>
        <end position="18"/>
    </location>
</feature>
<sequence>MIRIALTLALALAVPASAETVAVRSGEHDTFSRLVFQLDRPTPWTLRRTDGGYRLAFDRADVSFDTGGVFRLIPRTRIVEVAPGAAGTLAVSVADDTHADAFELRPGLVVLDIKSGAAPAGSPFEQRVEAAVPVPAPVPRPRPSVAQIPPIRIVPAERPLGGLDPLTDFYWRKTMQRDAPVPRPTEETRAAGQVAARAIEPSAAQAAEGVGNARVREAEQALLMQLSRAASQGIVTLERRPDRMFVNDENVETEPQEAAAPSDTDPPPEQAQAVHAETGLPLRAETVFDRDAGFSTVTEALNNITQGCYPDQAFNLSGWLEDRPFDQQLGDRQRALVGEFDRPDPDQILGLQRLYLSVGFGTEARAVREAFGLETAEDDAFKAMEAIFEGKPVPPGNRVREMASCDTAAAMWAVLANEDLGRNSTVETAAVLRSFSALPLPIRRILGPDLARRMIEVERPKAASEIRDAIARAPGDHGAALDMVEARISIAEGEPLEAEKSLAPILSEDGPAAPEATVLMIETMVGEGRAPDEATVEYVAALAFEHRKSEDGPELARALALATAATGQMGRAFDTLETIPRKAEEMRAKTRRDLFGLLAEVPDDRVFLEQALLHQSQYADTRVDWPVHQALVTRMLDLGLPELARSYADTVRPRSEAARFLQARVELANRAPDRALNQLLGLTGEDAARMRAEAFAMKGDHLAARAAFSAAGDQREAALQGWRSGDWSALEDIASDDQLVALTPSGNVSPPVADSPLTPLPGPITQGRELLAQSEATRAALQSLIADFPTE</sequence>